<proteinExistence type="predicted"/>
<reference evidence="1 2" key="1">
    <citation type="submission" date="2019-02" db="EMBL/GenBank/DDBJ databases">
        <title>Sequencing the genomes of 1000 actinobacteria strains.</title>
        <authorList>
            <person name="Klenk H.-P."/>
        </authorList>
    </citation>
    <scope>NUCLEOTIDE SEQUENCE [LARGE SCALE GENOMIC DNA]</scope>
    <source>
        <strain evidence="1 2">DSM 16932</strain>
    </source>
</reference>
<dbReference type="RefSeq" id="WP_130414537.1">
    <property type="nucleotide sequence ID" value="NZ_SGWX01000001.1"/>
</dbReference>
<organism evidence="1 2">
    <name type="scientific">Xylanimonas ulmi</name>
    <dbReference type="NCBI Taxonomy" id="228973"/>
    <lineage>
        <taxon>Bacteria</taxon>
        <taxon>Bacillati</taxon>
        <taxon>Actinomycetota</taxon>
        <taxon>Actinomycetes</taxon>
        <taxon>Micrococcales</taxon>
        <taxon>Promicromonosporaceae</taxon>
        <taxon>Xylanimonas</taxon>
    </lineage>
</organism>
<comment type="caution">
    <text evidence="1">The sequence shown here is derived from an EMBL/GenBank/DDBJ whole genome shotgun (WGS) entry which is preliminary data.</text>
</comment>
<accession>A0A4Q7M2H7</accession>
<dbReference type="EMBL" id="SGWX01000001">
    <property type="protein sequence ID" value="RZS61664.1"/>
    <property type="molecule type" value="Genomic_DNA"/>
</dbReference>
<sequence length="148" mass="16392">MSGERIDLDAIQARAEKGRREPWRLDGSHYAEDVSALLAEHRRLTDALGGAREAYDQAGAAYAREADVLRTRAERAEATLALRREWRDAARQFAAERDLLAATLAEVAALADRWEHGALRWADPLPVPPEVGQVRAILARADRDGADQ</sequence>
<evidence type="ECO:0000313" key="2">
    <source>
        <dbReference type="Proteomes" id="UP000293852"/>
    </source>
</evidence>
<evidence type="ECO:0000313" key="1">
    <source>
        <dbReference type="EMBL" id="RZS61664.1"/>
    </source>
</evidence>
<gene>
    <name evidence="1" type="ORF">EV386_1974</name>
</gene>
<protein>
    <submittedName>
        <fullName evidence="1">Uncharacterized protein</fullName>
    </submittedName>
</protein>
<name>A0A4Q7M2H7_9MICO</name>
<dbReference type="Proteomes" id="UP000293852">
    <property type="component" value="Unassembled WGS sequence"/>
</dbReference>
<dbReference type="AlphaFoldDB" id="A0A4Q7M2H7"/>
<keyword evidence="2" id="KW-1185">Reference proteome</keyword>